<gene>
    <name evidence="1" type="ORF">SAMN03080599_03206</name>
</gene>
<evidence type="ECO:0000313" key="1">
    <source>
        <dbReference type="EMBL" id="SCZ81956.1"/>
    </source>
</evidence>
<evidence type="ECO:0000313" key="2">
    <source>
        <dbReference type="Proteomes" id="UP000199208"/>
    </source>
</evidence>
<keyword evidence="2" id="KW-1185">Reference proteome</keyword>
<dbReference type="EMBL" id="FMWL01000027">
    <property type="protein sequence ID" value="SCZ81956.1"/>
    <property type="molecule type" value="Genomic_DNA"/>
</dbReference>
<name>A0A1G5S6K8_9FIRM</name>
<sequence>MKFMLVTNNRMVQERFKPGETKNLTQVVYQEDFDLIAVLESARNLIHSGHRLLTHPLSGSVKPYETPFKSVAITSETEVLDFQSLQIIEESLATAKKFLADARVIQYSEKVYDDFRVIDLNLIQSGIESINQFG</sequence>
<dbReference type="NCBIfam" id="NF038093">
    <property type="entry name" value="GrdX"/>
    <property type="match status" value="1"/>
</dbReference>
<dbReference type="RefSeq" id="WP_207646490.1">
    <property type="nucleotide sequence ID" value="NZ_FMWL01000027.1"/>
</dbReference>
<dbReference type="AlphaFoldDB" id="A0A1G5S6K8"/>
<protein>
    <recommendedName>
        <fullName evidence="3">GrdX protein</fullName>
    </recommendedName>
</protein>
<proteinExistence type="predicted"/>
<dbReference type="STRING" id="1120920.SAMN03080599_03206"/>
<accession>A0A1G5S6K8</accession>
<evidence type="ECO:0008006" key="3">
    <source>
        <dbReference type="Google" id="ProtNLM"/>
    </source>
</evidence>
<dbReference type="InterPro" id="IPR047735">
    <property type="entry name" value="GrdX-like"/>
</dbReference>
<dbReference type="Proteomes" id="UP000199208">
    <property type="component" value="Unassembled WGS sequence"/>
</dbReference>
<reference evidence="1 2" key="1">
    <citation type="submission" date="2016-10" db="EMBL/GenBank/DDBJ databases">
        <authorList>
            <person name="de Groot N.N."/>
        </authorList>
    </citation>
    <scope>NUCLEOTIDE SEQUENCE [LARGE SCALE GENOMIC DNA]</scope>
    <source>
        <strain evidence="1 2">DSM 2784</strain>
    </source>
</reference>
<organism evidence="1 2">
    <name type="scientific">Acidaminobacter hydrogenoformans DSM 2784</name>
    <dbReference type="NCBI Taxonomy" id="1120920"/>
    <lineage>
        <taxon>Bacteria</taxon>
        <taxon>Bacillati</taxon>
        <taxon>Bacillota</taxon>
        <taxon>Clostridia</taxon>
        <taxon>Peptostreptococcales</taxon>
        <taxon>Acidaminobacteraceae</taxon>
        <taxon>Acidaminobacter</taxon>
    </lineage>
</organism>